<reference evidence="1" key="1">
    <citation type="submission" date="2020-05" db="EMBL/GenBank/DDBJ databases">
        <title>Large-scale comparative analyses of tick genomes elucidate their genetic diversity and vector capacities.</title>
        <authorList>
            <person name="Jia N."/>
            <person name="Wang J."/>
            <person name="Shi W."/>
            <person name="Du L."/>
            <person name="Sun Y."/>
            <person name="Zhan W."/>
            <person name="Jiang J."/>
            <person name="Wang Q."/>
            <person name="Zhang B."/>
            <person name="Ji P."/>
            <person name="Sakyi L.B."/>
            <person name="Cui X."/>
            <person name="Yuan T."/>
            <person name="Jiang B."/>
            <person name="Yang W."/>
            <person name="Lam T.T.-Y."/>
            <person name="Chang Q."/>
            <person name="Ding S."/>
            <person name="Wang X."/>
            <person name="Zhu J."/>
            <person name="Ruan X."/>
            <person name="Zhao L."/>
            <person name="Wei J."/>
            <person name="Que T."/>
            <person name="Du C."/>
            <person name="Cheng J."/>
            <person name="Dai P."/>
            <person name="Han X."/>
            <person name="Huang E."/>
            <person name="Gao Y."/>
            <person name="Liu J."/>
            <person name="Shao H."/>
            <person name="Ye R."/>
            <person name="Li L."/>
            <person name="Wei W."/>
            <person name="Wang X."/>
            <person name="Wang C."/>
            <person name="Yang T."/>
            <person name="Huo Q."/>
            <person name="Li W."/>
            <person name="Guo W."/>
            <person name="Chen H."/>
            <person name="Zhou L."/>
            <person name="Ni X."/>
            <person name="Tian J."/>
            <person name="Zhou Y."/>
            <person name="Sheng Y."/>
            <person name="Liu T."/>
            <person name="Pan Y."/>
            <person name="Xia L."/>
            <person name="Li J."/>
            <person name="Zhao F."/>
            <person name="Cao W."/>
        </authorList>
    </citation>
    <scope>NUCLEOTIDE SEQUENCE</scope>
    <source>
        <strain evidence="1">Dsil-2018</strain>
    </source>
</reference>
<dbReference type="Proteomes" id="UP000821865">
    <property type="component" value="Chromosome 8"/>
</dbReference>
<evidence type="ECO:0000313" key="1">
    <source>
        <dbReference type="EMBL" id="KAH7938232.1"/>
    </source>
</evidence>
<sequence>MGADRTLLLLFLAATATFISCVDEKTTKGPLDCPEPLCANKDCKTKVGDDGCLVCDCNGDCPLLVCGPGCHEEKNTTAKCPECVCNGDPRSGVQAPQKLHCPELTCPSECEKETAKPTHRCQWCLCPAITAKQTLVKYGERHCPRALLNMVFRQADPLARHVLHFQEQVRHQDGAVQHLLATIGKPGEQQPPKPECVPPKCEGKGCKLVPGDHGCPSCVCTPESGHKKKGNKTKASKAHVVNKRNNSHRKESSEESNESSSEESHQSRSSRGRRDHSRAGHKDGHKNGHKHANHTATHANVTEPRQALPVHTAVQCVVPVCEPYCKYRQAEHGCLVCECPDVCPDMVCGAGCQPYFTDASKCQQCLCAPHIRREQLADVFASFCSEHTLHRMVADFDDFRDTLLRLQHRSMELQELLSRVEHARGIHGCGRPADRCRKKLEQASEGITTIIPNLFIIKRSTIRSTDTLIIPSLAKGTPIERFFFSTVFLAHKRRNAINKGPSQADSSRCKSELPLSNVAPDPRRRSQMLPKCRDGKADREEVRKGENKGKLAAIPWLNMCDRVAPPDSAFKMSAWTARQGSAVLRHLVVPACYLQVAAARTCVSHLEQETVTDSTGVRNGTWKRYYYHCPGIYFPEDYTECCGPEASKCCPPDKWFYEIDNTLATAIAVSVTLTCFALTILVIVCCFWSRCPLYNACRSRYDHDIPNHKSEELVMETVPVDSPANKKKYAPLASMNGSPILDSHSKVLCVKEFGLGTDDHEATWAFLPENQSTIGLSRARHLDRGNGDFCTFRELYICAVFGGIKLKEKKNLEPRKAFPSRHFETSQAVSKNQKELINRACPKTQSNEKNFEYGEEQAGVTALGLHIGKRERFHLQRLDGATAGAASSIGAIFREAEGELLPAGKVNSSARVRLPSSSEDDAAEV</sequence>
<accession>A0ACB8CBE4</accession>
<evidence type="ECO:0000313" key="2">
    <source>
        <dbReference type="Proteomes" id="UP000821865"/>
    </source>
</evidence>
<comment type="caution">
    <text evidence="1">The sequence shown here is derived from an EMBL/GenBank/DDBJ whole genome shotgun (WGS) entry which is preliminary data.</text>
</comment>
<gene>
    <name evidence="1" type="ORF">HPB49_021766</name>
</gene>
<name>A0ACB8CBE4_DERSI</name>
<organism evidence="1 2">
    <name type="scientific">Dermacentor silvarum</name>
    <name type="common">Tick</name>
    <dbReference type="NCBI Taxonomy" id="543639"/>
    <lineage>
        <taxon>Eukaryota</taxon>
        <taxon>Metazoa</taxon>
        <taxon>Ecdysozoa</taxon>
        <taxon>Arthropoda</taxon>
        <taxon>Chelicerata</taxon>
        <taxon>Arachnida</taxon>
        <taxon>Acari</taxon>
        <taxon>Parasitiformes</taxon>
        <taxon>Ixodida</taxon>
        <taxon>Ixodoidea</taxon>
        <taxon>Ixodidae</taxon>
        <taxon>Rhipicephalinae</taxon>
        <taxon>Dermacentor</taxon>
    </lineage>
</organism>
<proteinExistence type="predicted"/>
<keyword evidence="2" id="KW-1185">Reference proteome</keyword>
<protein>
    <submittedName>
        <fullName evidence="1">Uncharacterized protein</fullName>
    </submittedName>
</protein>
<dbReference type="EMBL" id="CM023477">
    <property type="protein sequence ID" value="KAH7938232.1"/>
    <property type="molecule type" value="Genomic_DNA"/>
</dbReference>